<dbReference type="PANTHER" id="PTHR48081">
    <property type="entry name" value="AB HYDROLASE SUPERFAMILY PROTEIN C4A8.06C"/>
    <property type="match status" value="1"/>
</dbReference>
<accession>A0A1G9N8Q4</accession>
<evidence type="ECO:0000256" key="3">
    <source>
        <dbReference type="PROSITE-ProRule" id="PRU10038"/>
    </source>
</evidence>
<dbReference type="PROSITE" id="PS01174">
    <property type="entry name" value="LIPASE_GDXG_SER"/>
    <property type="match status" value="1"/>
</dbReference>
<dbReference type="AlphaFoldDB" id="A0A1G9N8Q4"/>
<proteinExistence type="inferred from homology"/>
<dbReference type="EMBL" id="FNHG01000002">
    <property type="protein sequence ID" value="SDL82879.1"/>
    <property type="molecule type" value="Genomic_DNA"/>
</dbReference>
<evidence type="ECO:0000256" key="1">
    <source>
        <dbReference type="ARBA" id="ARBA00010515"/>
    </source>
</evidence>
<dbReference type="RefSeq" id="WP_091766564.1">
    <property type="nucleotide sequence ID" value="NZ_FNHG01000002.1"/>
</dbReference>
<evidence type="ECO:0000256" key="2">
    <source>
        <dbReference type="ARBA" id="ARBA00022801"/>
    </source>
</evidence>
<dbReference type="Gene3D" id="3.40.50.1820">
    <property type="entry name" value="alpha/beta hydrolase"/>
    <property type="match status" value="1"/>
</dbReference>
<feature type="active site" evidence="3">
    <location>
        <position position="157"/>
    </location>
</feature>
<dbReference type="InterPro" id="IPR029058">
    <property type="entry name" value="AB_hydrolase_fold"/>
</dbReference>
<dbReference type="SUPFAM" id="SSF53474">
    <property type="entry name" value="alpha/beta-Hydrolases"/>
    <property type="match status" value="1"/>
</dbReference>
<dbReference type="InterPro" id="IPR013094">
    <property type="entry name" value="AB_hydrolase_3"/>
</dbReference>
<organism evidence="5 6">
    <name type="scientific">Maricaulis salignorans</name>
    <dbReference type="NCBI Taxonomy" id="144026"/>
    <lineage>
        <taxon>Bacteria</taxon>
        <taxon>Pseudomonadati</taxon>
        <taxon>Pseudomonadota</taxon>
        <taxon>Alphaproteobacteria</taxon>
        <taxon>Maricaulales</taxon>
        <taxon>Maricaulaceae</taxon>
        <taxon>Maricaulis</taxon>
    </lineage>
</organism>
<dbReference type="STRING" id="144026.SAMN04488568_102262"/>
<dbReference type="PANTHER" id="PTHR48081:SF8">
    <property type="entry name" value="ALPHA_BETA HYDROLASE FOLD-3 DOMAIN-CONTAINING PROTEIN-RELATED"/>
    <property type="match status" value="1"/>
</dbReference>
<dbReference type="OrthoDB" id="9806180at2"/>
<gene>
    <name evidence="5" type="ORF">SAMN04488568_102262</name>
</gene>
<keyword evidence="2" id="KW-0378">Hydrolase</keyword>
<dbReference type="Proteomes" id="UP000199759">
    <property type="component" value="Unassembled WGS sequence"/>
</dbReference>
<evidence type="ECO:0000259" key="4">
    <source>
        <dbReference type="Pfam" id="PF07859"/>
    </source>
</evidence>
<dbReference type="Pfam" id="PF07859">
    <property type="entry name" value="Abhydrolase_3"/>
    <property type="match status" value="1"/>
</dbReference>
<sequence length="307" mass="32584">MDTSAWTRALNKFGLDDPFEPGRTATHMRKALSDAAPHIDVTPPPVESVRDLTIPGPAGDIPARLYIPNGSTALAPCLLFCHGGGYVIGDLDSHDALCRRLAAIGGVRVLAVDYRLAPEHVFPAAPDDVLAAFDWLAGEGAAIIGADPARLAVAGDSAGGGLAAMLAQARRSQLRFQLLIYPLMQMVERRKPKLKAVEGHIFSAITLDQIARYYFADEGDASDKRASPLLEDDLAGLPPAYIAAAELDPLMDEGQAYRDRMIAAGVPVSYVLGKALPHGYFNLTAILPGARSLIDKAALALGDALRD</sequence>
<name>A0A1G9N8Q4_9PROT</name>
<dbReference type="InterPro" id="IPR050300">
    <property type="entry name" value="GDXG_lipolytic_enzyme"/>
</dbReference>
<dbReference type="GO" id="GO:0016787">
    <property type="term" value="F:hydrolase activity"/>
    <property type="evidence" value="ECO:0007669"/>
    <property type="project" value="UniProtKB-KW"/>
</dbReference>
<feature type="domain" description="Alpha/beta hydrolase fold-3" evidence="4">
    <location>
        <begin position="78"/>
        <end position="281"/>
    </location>
</feature>
<comment type="similarity">
    <text evidence="1">Belongs to the 'GDXG' lipolytic enzyme family.</text>
</comment>
<keyword evidence="6" id="KW-1185">Reference proteome</keyword>
<reference evidence="5 6" key="1">
    <citation type="submission" date="2016-10" db="EMBL/GenBank/DDBJ databases">
        <authorList>
            <person name="de Groot N.N."/>
        </authorList>
    </citation>
    <scope>NUCLEOTIDE SEQUENCE [LARGE SCALE GENOMIC DNA]</scope>
    <source>
        <strain evidence="5 6">DSM 16077</strain>
    </source>
</reference>
<evidence type="ECO:0000313" key="5">
    <source>
        <dbReference type="EMBL" id="SDL82879.1"/>
    </source>
</evidence>
<protein>
    <submittedName>
        <fullName evidence="5">Acetyl esterase</fullName>
    </submittedName>
</protein>
<evidence type="ECO:0000313" key="6">
    <source>
        <dbReference type="Proteomes" id="UP000199759"/>
    </source>
</evidence>
<dbReference type="InterPro" id="IPR033140">
    <property type="entry name" value="Lipase_GDXG_put_SER_AS"/>
</dbReference>